<feature type="chain" id="PRO_5026284529" evidence="1">
    <location>
        <begin position="21"/>
        <end position="180"/>
    </location>
</feature>
<comment type="caution">
    <text evidence="2">The sequence shown here is derived from an EMBL/GenBank/DDBJ whole genome shotgun (WGS) entry which is preliminary data.</text>
</comment>
<reference evidence="2" key="1">
    <citation type="submission" date="2019-09" db="EMBL/GenBank/DDBJ databases">
        <authorList>
            <consortium name="GenomeTrakr network: Whole genome sequencing for foodborne pathogen traceback"/>
        </authorList>
    </citation>
    <scope>NUCLEOTIDE SEQUENCE</scope>
    <source>
        <strain evidence="2">AUSMDU00020873</strain>
    </source>
</reference>
<evidence type="ECO:0000313" key="2">
    <source>
        <dbReference type="EMBL" id="ECW0109280.1"/>
    </source>
</evidence>
<sequence length="180" mass="19259">MQKINGFLPLLILTSFYLQAAPETPVSTLSASAPQQAGTVTVPDATIDAAPVTAGQDQIVRALQDDIVFERQKRQLSNELALEKLRAELQKVRGENTPAVTMPVSPPPVAIPVRDESSAHVPQAAPPSVVLVSQVAGISRVGVSVNGHLQLVGRNEKFPANGKKYELVSEKNKLVAREVK</sequence>
<protein>
    <submittedName>
        <fullName evidence="2">LngG</fullName>
    </submittedName>
</protein>
<proteinExistence type="predicted"/>
<gene>
    <name evidence="2" type="ORF">F3Q63_19140</name>
</gene>
<name>A0A612HC10_SALET</name>
<feature type="signal peptide" evidence="1">
    <location>
        <begin position="1"/>
        <end position="20"/>
    </location>
</feature>
<dbReference type="EMBL" id="AAKVAS010000027">
    <property type="protein sequence ID" value="ECW0109280.1"/>
    <property type="molecule type" value="Genomic_DNA"/>
</dbReference>
<evidence type="ECO:0000256" key="1">
    <source>
        <dbReference type="SAM" id="SignalP"/>
    </source>
</evidence>
<organism evidence="2">
    <name type="scientific">Salmonella enterica I</name>
    <dbReference type="NCBI Taxonomy" id="59201"/>
    <lineage>
        <taxon>Bacteria</taxon>
        <taxon>Pseudomonadati</taxon>
        <taxon>Pseudomonadota</taxon>
        <taxon>Gammaproteobacteria</taxon>
        <taxon>Enterobacterales</taxon>
        <taxon>Enterobacteriaceae</taxon>
        <taxon>Salmonella</taxon>
    </lineage>
</organism>
<accession>A0A612HC10</accession>
<dbReference type="AlphaFoldDB" id="A0A612HC10"/>
<keyword evidence="1" id="KW-0732">Signal</keyword>